<proteinExistence type="predicted"/>
<protein>
    <submittedName>
        <fullName evidence="1">Uncharacterized protein</fullName>
    </submittedName>
</protein>
<evidence type="ECO:0000313" key="1">
    <source>
        <dbReference type="EMBL" id="SMC13994.1"/>
    </source>
</evidence>
<sequence length="76" mass="8410">MAKAAIDRANSENLVRAHGGNLKFSLRALAARKMPQIRRALRQYAAEKPAIWSRSSIDRAAKDQDAGDCVEKIFLA</sequence>
<gene>
    <name evidence="1" type="ORF">ROA7745_03856</name>
</gene>
<accession>A0A1X7BWL7</accession>
<evidence type="ECO:0000313" key="2">
    <source>
        <dbReference type="Proteomes" id="UP000193224"/>
    </source>
</evidence>
<name>A0A1X7BWL7_9RHOB</name>
<reference evidence="1 2" key="1">
    <citation type="submission" date="2017-03" db="EMBL/GenBank/DDBJ databases">
        <authorList>
            <person name="Afonso C.L."/>
            <person name="Miller P.J."/>
            <person name="Scott M.A."/>
            <person name="Spackman E."/>
            <person name="Goraichik I."/>
            <person name="Dimitrov K.M."/>
            <person name="Suarez D.L."/>
            <person name="Swayne D.E."/>
        </authorList>
    </citation>
    <scope>NUCLEOTIDE SEQUENCE [LARGE SCALE GENOMIC DNA]</scope>
    <source>
        <strain evidence="1 2">CECT 7745</strain>
    </source>
</reference>
<dbReference type="Proteomes" id="UP000193224">
    <property type="component" value="Unassembled WGS sequence"/>
</dbReference>
<dbReference type="RefSeq" id="WP_085801920.1">
    <property type="nucleotide sequence ID" value="NZ_FWXB01000019.1"/>
</dbReference>
<dbReference type="AlphaFoldDB" id="A0A1X7BWL7"/>
<keyword evidence="2" id="KW-1185">Reference proteome</keyword>
<dbReference type="EMBL" id="FWXB01000019">
    <property type="protein sequence ID" value="SMC13994.1"/>
    <property type="molecule type" value="Genomic_DNA"/>
</dbReference>
<organism evidence="1 2">
    <name type="scientific">Roseovarius aestuarii</name>
    <dbReference type="NCBI Taxonomy" id="475083"/>
    <lineage>
        <taxon>Bacteria</taxon>
        <taxon>Pseudomonadati</taxon>
        <taxon>Pseudomonadota</taxon>
        <taxon>Alphaproteobacteria</taxon>
        <taxon>Rhodobacterales</taxon>
        <taxon>Roseobacteraceae</taxon>
        <taxon>Roseovarius</taxon>
    </lineage>
</organism>